<organism evidence="1 2">
    <name type="scientific">Candidatus Woesebacteria bacterium GW2011_GWA1_40_43</name>
    <dbReference type="NCBI Taxonomy" id="1618553"/>
    <lineage>
        <taxon>Bacteria</taxon>
        <taxon>Candidatus Woeseibacteriota</taxon>
    </lineage>
</organism>
<dbReference type="Proteomes" id="UP000034293">
    <property type="component" value="Unassembled WGS sequence"/>
</dbReference>
<evidence type="ECO:0000313" key="1">
    <source>
        <dbReference type="EMBL" id="KKR62883.1"/>
    </source>
</evidence>
<comment type="caution">
    <text evidence="1">The sequence shown here is derived from an EMBL/GenBank/DDBJ whole genome shotgun (WGS) entry which is preliminary data.</text>
</comment>
<evidence type="ECO:0000313" key="2">
    <source>
        <dbReference type="Proteomes" id="UP000034293"/>
    </source>
</evidence>
<dbReference type="AlphaFoldDB" id="A0A0G0SD38"/>
<dbReference type="EMBL" id="LBZA01000040">
    <property type="protein sequence ID" value="KKR62883.1"/>
    <property type="molecule type" value="Genomic_DNA"/>
</dbReference>
<gene>
    <name evidence="1" type="ORF">UU02_C0040G0002</name>
</gene>
<proteinExistence type="predicted"/>
<name>A0A0G0SD38_9BACT</name>
<reference evidence="1 2" key="1">
    <citation type="journal article" date="2015" name="Nature">
        <title>rRNA introns, odd ribosomes, and small enigmatic genomes across a large radiation of phyla.</title>
        <authorList>
            <person name="Brown C.T."/>
            <person name="Hug L.A."/>
            <person name="Thomas B.C."/>
            <person name="Sharon I."/>
            <person name="Castelle C.J."/>
            <person name="Singh A."/>
            <person name="Wilkins M.J."/>
            <person name="Williams K.H."/>
            <person name="Banfield J.F."/>
        </authorList>
    </citation>
    <scope>NUCLEOTIDE SEQUENCE [LARGE SCALE GENOMIC DNA]</scope>
</reference>
<protein>
    <submittedName>
        <fullName evidence="1">Uncharacterized protein</fullName>
    </submittedName>
</protein>
<sequence length="105" mass="12468">MRKELKNELEPINMAWPDFWNNVTKKLTKHPGKVLPVYLEVPGFEQPFGDYFIRLVREEKSVFIQVEDFSSNKFERGFLKGSSKNWILFQPGIYRLDITGQVFLR</sequence>
<accession>A0A0G0SD38</accession>